<evidence type="ECO:0000259" key="1">
    <source>
        <dbReference type="PROSITE" id="PS51186"/>
    </source>
</evidence>
<dbReference type="PANTHER" id="PTHR47443:SF3">
    <property type="entry name" value="GCN5-RELATED N-ACETYLTRANSFERASE 4, CHLOROPLASTIC"/>
    <property type="match status" value="1"/>
</dbReference>
<dbReference type="PROSITE" id="PS51186">
    <property type="entry name" value="GNAT"/>
    <property type="match status" value="1"/>
</dbReference>
<evidence type="ECO:0000313" key="2">
    <source>
        <dbReference type="EMBL" id="HGG02609.1"/>
    </source>
</evidence>
<dbReference type="PANTHER" id="PTHR47443">
    <property type="entry name" value="ACYL-COA N-ACYLTRANSFERASES (NAT) SUPERFAMILY PROTEIN"/>
    <property type="match status" value="1"/>
</dbReference>
<keyword evidence="2" id="KW-0808">Transferase</keyword>
<organism evidence="2">
    <name type="scientific">Planktothricoides sp. SpSt-374</name>
    <dbReference type="NCBI Taxonomy" id="2282167"/>
    <lineage>
        <taxon>Bacteria</taxon>
        <taxon>Bacillati</taxon>
        <taxon>Cyanobacteriota</taxon>
        <taxon>Cyanophyceae</taxon>
        <taxon>Oscillatoriophycideae</taxon>
        <taxon>Oscillatoriales</taxon>
        <taxon>Oscillatoriaceae</taxon>
        <taxon>Planktothricoides</taxon>
    </lineage>
</organism>
<feature type="domain" description="N-acetyltransferase" evidence="1">
    <location>
        <begin position="7"/>
        <end position="202"/>
    </location>
</feature>
<dbReference type="Pfam" id="PF00583">
    <property type="entry name" value="Acetyltransf_1"/>
    <property type="match status" value="1"/>
</dbReference>
<sequence>MNQLSLIRIRAAQLKDLHGIADVLTDSFHSREGWEGWMRPVFRLGIYEDMRTRLREAKPTYGLGTSYAKGASNVYYACLVSVLRRSVAVSDLSEETVVGTVEIGVRSLELWTPGSSPHIYLSNLAVAPAYRRQGVASQLLIACEEIARQWGAHDLYLHVLQNNRSARRLYFNLGYRLHRVEPSLIDWFLHRPKRLLLRKPIPPTPP</sequence>
<dbReference type="InterPro" id="IPR016181">
    <property type="entry name" value="Acyl_CoA_acyltransferase"/>
</dbReference>
<reference evidence="2" key="1">
    <citation type="journal article" date="2020" name="mSystems">
        <title>Genome- and Community-Level Interaction Insights into Carbon Utilization and Element Cycling Functions of Hydrothermarchaeota in Hydrothermal Sediment.</title>
        <authorList>
            <person name="Zhou Z."/>
            <person name="Liu Y."/>
            <person name="Xu W."/>
            <person name="Pan J."/>
            <person name="Luo Z.H."/>
            <person name="Li M."/>
        </authorList>
    </citation>
    <scope>NUCLEOTIDE SEQUENCE [LARGE SCALE GENOMIC DNA]</scope>
    <source>
        <strain evidence="2">SpSt-374</strain>
    </source>
</reference>
<dbReference type="EMBL" id="DSPX01000194">
    <property type="protein sequence ID" value="HGG02609.1"/>
    <property type="molecule type" value="Genomic_DNA"/>
</dbReference>
<dbReference type="GO" id="GO:0016747">
    <property type="term" value="F:acyltransferase activity, transferring groups other than amino-acyl groups"/>
    <property type="evidence" value="ECO:0007669"/>
    <property type="project" value="InterPro"/>
</dbReference>
<dbReference type="CDD" id="cd04301">
    <property type="entry name" value="NAT_SF"/>
    <property type="match status" value="1"/>
</dbReference>
<dbReference type="InterPro" id="IPR000182">
    <property type="entry name" value="GNAT_dom"/>
</dbReference>
<protein>
    <submittedName>
        <fullName evidence="2">GNAT family N-acetyltransferase</fullName>
    </submittedName>
</protein>
<comment type="caution">
    <text evidence="2">The sequence shown here is derived from an EMBL/GenBank/DDBJ whole genome shotgun (WGS) entry which is preliminary data.</text>
</comment>
<proteinExistence type="predicted"/>
<accession>A0A7C3ZY40</accession>
<dbReference type="AlphaFoldDB" id="A0A7C3ZY40"/>
<gene>
    <name evidence="2" type="ORF">ENR15_18700</name>
</gene>
<dbReference type="SUPFAM" id="SSF55729">
    <property type="entry name" value="Acyl-CoA N-acyltransferases (Nat)"/>
    <property type="match status" value="1"/>
</dbReference>
<name>A0A7C3ZY40_9CYAN</name>
<dbReference type="Gene3D" id="3.40.630.30">
    <property type="match status" value="1"/>
</dbReference>